<evidence type="ECO:0000256" key="2">
    <source>
        <dbReference type="ARBA" id="ARBA00021347"/>
    </source>
</evidence>
<dbReference type="PANTHER" id="PTHR20648">
    <property type="entry name" value="ELONGIN-C"/>
    <property type="match status" value="1"/>
</dbReference>
<protein>
    <recommendedName>
        <fullName evidence="2">Elongin-C</fullName>
    </recommendedName>
</protein>
<gene>
    <name evidence="4" type="primary">LOC106021115</name>
</gene>
<dbReference type="InterPro" id="IPR001232">
    <property type="entry name" value="SKP1-like"/>
</dbReference>
<accession>A0ABM2XM88</accession>
<evidence type="ECO:0000256" key="1">
    <source>
        <dbReference type="ARBA" id="ARBA00009993"/>
    </source>
</evidence>
<dbReference type="Proteomes" id="UP000886700">
    <property type="component" value="Unplaced"/>
</dbReference>
<sequence>MHVKVISSDGHELILEREHMQIIRNNKAMLSGPGQFAENEIKESNFRELLPHMLRKVCMYFTYKVHYTSDSTDITKFLIAPETALELLMAANFQDCLKEIIASC</sequence>
<proteinExistence type="inferred from homology"/>
<dbReference type="RefSeq" id="XP_040603852.1">
    <property type="nucleotide sequence ID" value="XM_040747918.1"/>
</dbReference>
<dbReference type="CDD" id="cd18321">
    <property type="entry name" value="BTB_POZ_EloC"/>
    <property type="match status" value="1"/>
</dbReference>
<dbReference type="GeneID" id="106021115"/>
<reference evidence="4" key="1">
    <citation type="submission" date="2025-08" db="UniProtKB">
        <authorList>
            <consortium name="RefSeq"/>
        </authorList>
    </citation>
    <scope>IDENTIFICATION</scope>
    <source>
        <tissue evidence="4">Liver</tissue>
    </source>
</reference>
<dbReference type="InterPro" id="IPR039948">
    <property type="entry name" value="ELC1"/>
</dbReference>
<dbReference type="InterPro" id="IPR011333">
    <property type="entry name" value="SKP1/BTB/POZ_sf"/>
</dbReference>
<keyword evidence="3" id="KW-1185">Reference proteome</keyword>
<dbReference type="Gene3D" id="3.30.710.10">
    <property type="entry name" value="Potassium Channel Kv1.1, Chain A"/>
    <property type="match status" value="1"/>
</dbReference>
<evidence type="ECO:0000313" key="4">
    <source>
        <dbReference type="RefSeq" id="XP_040603852.1"/>
    </source>
</evidence>
<comment type="similarity">
    <text evidence="1">Belongs to the SKP1 family.</text>
</comment>
<dbReference type="SUPFAM" id="SSF54695">
    <property type="entry name" value="POZ domain"/>
    <property type="match status" value="1"/>
</dbReference>
<organism evidence="3 4">
    <name type="scientific">Mesocricetus auratus</name>
    <name type="common">Golden hamster</name>
    <dbReference type="NCBI Taxonomy" id="10036"/>
    <lineage>
        <taxon>Eukaryota</taxon>
        <taxon>Metazoa</taxon>
        <taxon>Chordata</taxon>
        <taxon>Craniata</taxon>
        <taxon>Vertebrata</taxon>
        <taxon>Euteleostomi</taxon>
        <taxon>Mammalia</taxon>
        <taxon>Eutheria</taxon>
        <taxon>Euarchontoglires</taxon>
        <taxon>Glires</taxon>
        <taxon>Rodentia</taxon>
        <taxon>Myomorpha</taxon>
        <taxon>Muroidea</taxon>
        <taxon>Cricetidae</taxon>
        <taxon>Cricetinae</taxon>
        <taxon>Mesocricetus</taxon>
    </lineage>
</organism>
<dbReference type="SMART" id="SM00512">
    <property type="entry name" value="Skp1"/>
    <property type="match status" value="1"/>
</dbReference>
<name>A0ABM2XM88_MESAU</name>
<evidence type="ECO:0000313" key="3">
    <source>
        <dbReference type="Proteomes" id="UP000886700"/>
    </source>
</evidence>